<evidence type="ECO:0000256" key="1">
    <source>
        <dbReference type="SAM" id="SignalP"/>
    </source>
</evidence>
<organism evidence="2 3">
    <name type="scientific">Amblyomma americanum</name>
    <name type="common">Lone star tick</name>
    <dbReference type="NCBI Taxonomy" id="6943"/>
    <lineage>
        <taxon>Eukaryota</taxon>
        <taxon>Metazoa</taxon>
        <taxon>Ecdysozoa</taxon>
        <taxon>Arthropoda</taxon>
        <taxon>Chelicerata</taxon>
        <taxon>Arachnida</taxon>
        <taxon>Acari</taxon>
        <taxon>Parasitiformes</taxon>
        <taxon>Ixodida</taxon>
        <taxon>Ixodoidea</taxon>
        <taxon>Ixodidae</taxon>
        <taxon>Amblyomminae</taxon>
        <taxon>Amblyomma</taxon>
    </lineage>
</organism>
<dbReference type="AlphaFoldDB" id="A0AAQ4D6K5"/>
<gene>
    <name evidence="2" type="ORF">V5799_004270</name>
</gene>
<protein>
    <recommendedName>
        <fullName evidence="4">Secreted protein</fullName>
    </recommendedName>
</protein>
<feature type="chain" id="PRO_5043036664" description="Secreted protein" evidence="1">
    <location>
        <begin position="35"/>
        <end position="106"/>
    </location>
</feature>
<feature type="signal peptide" evidence="1">
    <location>
        <begin position="1"/>
        <end position="34"/>
    </location>
</feature>
<dbReference type="EMBL" id="JARKHS020034477">
    <property type="protein sequence ID" value="KAK8758095.1"/>
    <property type="molecule type" value="Genomic_DNA"/>
</dbReference>
<dbReference type="Proteomes" id="UP001321473">
    <property type="component" value="Unassembled WGS sequence"/>
</dbReference>
<evidence type="ECO:0000313" key="3">
    <source>
        <dbReference type="Proteomes" id="UP001321473"/>
    </source>
</evidence>
<proteinExistence type="predicted"/>
<keyword evidence="3" id="KW-1185">Reference proteome</keyword>
<reference evidence="2 3" key="1">
    <citation type="journal article" date="2023" name="Arcadia Sci">
        <title>De novo assembly of a long-read Amblyomma americanum tick genome.</title>
        <authorList>
            <person name="Chou S."/>
            <person name="Poskanzer K.E."/>
            <person name="Rollins M."/>
            <person name="Thuy-Boun P.S."/>
        </authorList>
    </citation>
    <scope>NUCLEOTIDE SEQUENCE [LARGE SCALE GENOMIC DNA]</scope>
    <source>
        <strain evidence="2">F_SG_1</strain>
        <tissue evidence="2">Salivary glands</tissue>
    </source>
</reference>
<comment type="caution">
    <text evidence="2">The sequence shown here is derived from an EMBL/GenBank/DDBJ whole genome shotgun (WGS) entry which is preliminary data.</text>
</comment>
<accession>A0AAQ4D6K5</accession>
<keyword evidence="1" id="KW-0732">Signal</keyword>
<name>A0AAQ4D6K5_AMBAM</name>
<evidence type="ECO:0000313" key="2">
    <source>
        <dbReference type="EMBL" id="KAK8758095.1"/>
    </source>
</evidence>
<evidence type="ECO:0008006" key="4">
    <source>
        <dbReference type="Google" id="ProtNLM"/>
    </source>
</evidence>
<sequence length="106" mass="12303">MEPTLTDKNQDGTRRAALLAACFLLAVLWRTAEGQFPPGGPACRSWYQECGIQRSYPCCGSLTCWRGRCIFRKEDRQGYVYPQDNVFPPPWYYQRFVPVYPVNFKP</sequence>